<dbReference type="FunFam" id="2.40.50.150:FF:000005">
    <property type="entry name" value="DNA-directed RNA polymerase subunit beta"/>
    <property type="match status" value="1"/>
</dbReference>
<feature type="domain" description="DNA-directed RNA polymerase subunit 2 hybrid-binding" evidence="7">
    <location>
        <begin position="162"/>
        <end position="282"/>
    </location>
</feature>
<dbReference type="GO" id="GO:0006351">
    <property type="term" value="P:DNA-templated transcription"/>
    <property type="evidence" value="ECO:0007669"/>
    <property type="project" value="InterPro"/>
</dbReference>
<dbReference type="EMBL" id="JADFTS010000002">
    <property type="protein sequence ID" value="KAF9618481.1"/>
    <property type="molecule type" value="Genomic_DNA"/>
</dbReference>
<dbReference type="InterPro" id="IPR007641">
    <property type="entry name" value="RNA_pol_Rpb2_7"/>
</dbReference>
<dbReference type="GO" id="GO:0003677">
    <property type="term" value="F:DNA binding"/>
    <property type="evidence" value="ECO:0007669"/>
    <property type="project" value="InterPro"/>
</dbReference>
<reference evidence="9 10" key="1">
    <citation type="submission" date="2020-10" db="EMBL/GenBank/DDBJ databases">
        <title>The Coptis chinensis genome and diversification of protoberbering-type alkaloids.</title>
        <authorList>
            <person name="Wang B."/>
            <person name="Shu S."/>
            <person name="Song C."/>
            <person name="Liu Y."/>
        </authorList>
    </citation>
    <scope>NUCLEOTIDE SEQUENCE [LARGE SCALE GENOMIC DNA]</scope>
    <source>
        <strain evidence="9">HL-2020</strain>
        <tissue evidence="9">Leaf</tissue>
    </source>
</reference>
<evidence type="ECO:0000313" key="10">
    <source>
        <dbReference type="Proteomes" id="UP000631114"/>
    </source>
</evidence>
<accession>A0A835IIK4</accession>
<comment type="similarity">
    <text evidence="1">Belongs to the RNA polymerase beta chain family.</text>
</comment>
<keyword evidence="6" id="KW-0804">Transcription</keyword>
<feature type="domain" description="RNA polymerase Rpb2" evidence="8">
    <location>
        <begin position="283"/>
        <end position="376"/>
    </location>
</feature>
<comment type="caution">
    <text evidence="9">The sequence shown here is derived from an EMBL/GenBank/DDBJ whole genome shotgun (WGS) entry which is preliminary data.</text>
</comment>
<gene>
    <name evidence="9" type="ORF">IFM89_001882</name>
</gene>
<dbReference type="AlphaFoldDB" id="A0A835IIK4"/>
<sequence>MVSDCLGKPSYGLGQKIHPMPEIYNGQNAIVAVNVHQGYNQLDSLVMNRASLERGMFQTEHFHSYKAEVENKETLETKRLKPKDKTDFRKLHSKSGHVDSLEDDGFPFIGANLQSGDIVIGKSAESGADHSVKLKYTEGGKVQRVTLSANHEGTNFASVSLRQGIVPDIVINPHAFPTWQTPGQLLEAALGKGIASGGLIRYATPFTTPSVDEITEQLPRAGYSRWGHERVCSGRYGKMKRSLIFIGPTCYQRLTHMAVDKVKFRNTGPVQPLTRQPVIYRKRFGEMERDCLLAHGAAANLHEHLFTLSDFSHMHICGKFSNISNVNQRLVAGGGKIRGPFCKFCDSIEHIVKVNVPYGAKLLCQELFSMGISIKIGS</sequence>
<dbReference type="Pfam" id="PF04560">
    <property type="entry name" value="RNA_pol_Rpb2_7"/>
    <property type="match status" value="1"/>
</dbReference>
<dbReference type="InterPro" id="IPR037033">
    <property type="entry name" value="DNA-dir_RNAP_su2_hyb_sf"/>
</dbReference>
<dbReference type="Gene3D" id="2.40.270.10">
    <property type="entry name" value="DNA-directed RNA polymerase, subunit 2, domain 6"/>
    <property type="match status" value="2"/>
</dbReference>
<proteinExistence type="inferred from homology"/>
<dbReference type="PANTHER" id="PTHR20856">
    <property type="entry name" value="DNA-DIRECTED RNA POLYMERASE I SUBUNIT 2"/>
    <property type="match status" value="1"/>
</dbReference>
<dbReference type="SUPFAM" id="SSF64484">
    <property type="entry name" value="beta and beta-prime subunits of DNA dependent RNA-polymerase"/>
    <property type="match status" value="1"/>
</dbReference>
<keyword evidence="3" id="KW-0240">DNA-directed RNA polymerase</keyword>
<dbReference type="OrthoDB" id="10248617at2759"/>
<evidence type="ECO:0000256" key="6">
    <source>
        <dbReference type="ARBA" id="ARBA00023163"/>
    </source>
</evidence>
<evidence type="ECO:0000256" key="3">
    <source>
        <dbReference type="ARBA" id="ARBA00022478"/>
    </source>
</evidence>
<keyword evidence="5" id="KW-0548">Nucleotidyltransferase</keyword>
<keyword evidence="4" id="KW-0808">Transferase</keyword>
<protein>
    <recommendedName>
        <fullName evidence="2">DNA-directed RNA polymerase</fullName>
        <ecNumber evidence="2">2.7.7.6</ecNumber>
    </recommendedName>
</protein>
<dbReference type="EC" id="2.7.7.6" evidence="2"/>
<evidence type="ECO:0000256" key="4">
    <source>
        <dbReference type="ARBA" id="ARBA00022679"/>
    </source>
</evidence>
<name>A0A835IIK4_9MAGN</name>
<dbReference type="GO" id="GO:0032549">
    <property type="term" value="F:ribonucleoside binding"/>
    <property type="evidence" value="ECO:0007669"/>
    <property type="project" value="InterPro"/>
</dbReference>
<dbReference type="Gene3D" id="3.90.1800.10">
    <property type="entry name" value="RNA polymerase alpha subunit dimerisation domain"/>
    <property type="match status" value="1"/>
</dbReference>
<evidence type="ECO:0000259" key="8">
    <source>
        <dbReference type="Pfam" id="PF04560"/>
    </source>
</evidence>
<dbReference type="InterPro" id="IPR015712">
    <property type="entry name" value="DNA-dir_RNA_pol_su2"/>
</dbReference>
<dbReference type="GO" id="GO:0003899">
    <property type="term" value="F:DNA-directed RNA polymerase activity"/>
    <property type="evidence" value="ECO:0007669"/>
    <property type="project" value="UniProtKB-EC"/>
</dbReference>
<organism evidence="9 10">
    <name type="scientific">Coptis chinensis</name>
    <dbReference type="NCBI Taxonomy" id="261450"/>
    <lineage>
        <taxon>Eukaryota</taxon>
        <taxon>Viridiplantae</taxon>
        <taxon>Streptophyta</taxon>
        <taxon>Embryophyta</taxon>
        <taxon>Tracheophyta</taxon>
        <taxon>Spermatophyta</taxon>
        <taxon>Magnoliopsida</taxon>
        <taxon>Ranunculales</taxon>
        <taxon>Ranunculaceae</taxon>
        <taxon>Coptidoideae</taxon>
        <taxon>Coptis</taxon>
    </lineage>
</organism>
<dbReference type="InterPro" id="IPR007120">
    <property type="entry name" value="DNA-dir_RNAP_su2_dom"/>
</dbReference>
<evidence type="ECO:0000313" key="9">
    <source>
        <dbReference type="EMBL" id="KAF9618481.1"/>
    </source>
</evidence>
<keyword evidence="10" id="KW-1185">Reference proteome</keyword>
<dbReference type="Pfam" id="PF00562">
    <property type="entry name" value="RNA_pol_Rpb2_6"/>
    <property type="match status" value="1"/>
</dbReference>
<dbReference type="Proteomes" id="UP000631114">
    <property type="component" value="Unassembled WGS sequence"/>
</dbReference>
<dbReference type="GO" id="GO:0000428">
    <property type="term" value="C:DNA-directed RNA polymerase complex"/>
    <property type="evidence" value="ECO:0007669"/>
    <property type="project" value="UniProtKB-KW"/>
</dbReference>
<evidence type="ECO:0000256" key="2">
    <source>
        <dbReference type="ARBA" id="ARBA00012418"/>
    </source>
</evidence>
<evidence type="ECO:0000259" key="7">
    <source>
        <dbReference type="Pfam" id="PF00562"/>
    </source>
</evidence>
<evidence type="ECO:0000256" key="5">
    <source>
        <dbReference type="ARBA" id="ARBA00022695"/>
    </source>
</evidence>
<evidence type="ECO:0000256" key="1">
    <source>
        <dbReference type="ARBA" id="ARBA00006835"/>
    </source>
</evidence>